<keyword evidence="3" id="KW-1185">Reference proteome</keyword>
<gene>
    <name evidence="2" type="ORF">QE152_g35995</name>
</gene>
<dbReference type="AlphaFoldDB" id="A0AAW1IE79"/>
<evidence type="ECO:0000313" key="3">
    <source>
        <dbReference type="Proteomes" id="UP001458880"/>
    </source>
</evidence>
<name>A0AAW1IE79_POPJA</name>
<comment type="caution">
    <text evidence="2">The sequence shown here is derived from an EMBL/GenBank/DDBJ whole genome shotgun (WGS) entry which is preliminary data.</text>
</comment>
<sequence>MSNTGAVMQKTLLGWIISGAIADKVVSTSCNLSIDQGLDLKLSKFWDIEEVTSSQNNYTAEEKACEKHFIENYRRNEDGRFIVKLPLKENRQLSLGNSRDLAVKRFYALERKLCQQPTLKTQYTEFINEYVELGHMQRIHETKLHNADTNKSFYFPHHAVIKERGNCANSPP</sequence>
<accession>A0AAW1IE79</accession>
<evidence type="ECO:0000256" key="1">
    <source>
        <dbReference type="SAM" id="SignalP"/>
    </source>
</evidence>
<reference evidence="2 3" key="1">
    <citation type="journal article" date="2024" name="BMC Genomics">
        <title>De novo assembly and annotation of Popillia japonica's genome with initial clues to its potential as an invasive pest.</title>
        <authorList>
            <person name="Cucini C."/>
            <person name="Boschi S."/>
            <person name="Funari R."/>
            <person name="Cardaioli E."/>
            <person name="Iannotti N."/>
            <person name="Marturano G."/>
            <person name="Paoli F."/>
            <person name="Bruttini M."/>
            <person name="Carapelli A."/>
            <person name="Frati F."/>
            <person name="Nardi F."/>
        </authorList>
    </citation>
    <scope>NUCLEOTIDE SEQUENCE [LARGE SCALE GENOMIC DNA]</scope>
    <source>
        <strain evidence="2">DMR45628</strain>
    </source>
</reference>
<dbReference type="EMBL" id="JASPKY010000622">
    <property type="protein sequence ID" value="KAK9687800.1"/>
    <property type="molecule type" value="Genomic_DNA"/>
</dbReference>
<feature type="chain" id="PRO_5043710451" evidence="1">
    <location>
        <begin position="23"/>
        <end position="172"/>
    </location>
</feature>
<keyword evidence="1" id="KW-0732">Signal</keyword>
<protein>
    <submittedName>
        <fullName evidence="2">Uncharacterized protein</fullName>
    </submittedName>
</protein>
<evidence type="ECO:0000313" key="2">
    <source>
        <dbReference type="EMBL" id="KAK9687800.1"/>
    </source>
</evidence>
<dbReference type="PANTHER" id="PTHR47331">
    <property type="entry name" value="PHD-TYPE DOMAIN-CONTAINING PROTEIN"/>
    <property type="match status" value="1"/>
</dbReference>
<organism evidence="2 3">
    <name type="scientific">Popillia japonica</name>
    <name type="common">Japanese beetle</name>
    <dbReference type="NCBI Taxonomy" id="7064"/>
    <lineage>
        <taxon>Eukaryota</taxon>
        <taxon>Metazoa</taxon>
        <taxon>Ecdysozoa</taxon>
        <taxon>Arthropoda</taxon>
        <taxon>Hexapoda</taxon>
        <taxon>Insecta</taxon>
        <taxon>Pterygota</taxon>
        <taxon>Neoptera</taxon>
        <taxon>Endopterygota</taxon>
        <taxon>Coleoptera</taxon>
        <taxon>Polyphaga</taxon>
        <taxon>Scarabaeiformia</taxon>
        <taxon>Scarabaeidae</taxon>
        <taxon>Rutelinae</taxon>
        <taxon>Popillia</taxon>
    </lineage>
</organism>
<proteinExistence type="predicted"/>
<dbReference type="Proteomes" id="UP001458880">
    <property type="component" value="Unassembled WGS sequence"/>
</dbReference>
<feature type="signal peptide" evidence="1">
    <location>
        <begin position="1"/>
        <end position="22"/>
    </location>
</feature>